<feature type="compositionally biased region" description="Low complexity" evidence="1">
    <location>
        <begin position="173"/>
        <end position="184"/>
    </location>
</feature>
<dbReference type="OrthoDB" id="5421239at2759"/>
<dbReference type="EMBL" id="FN649752">
    <property type="protein sequence ID" value="CBN77444.1"/>
    <property type="molecule type" value="Genomic_DNA"/>
</dbReference>
<feature type="compositionally biased region" description="Low complexity" evidence="1">
    <location>
        <begin position="531"/>
        <end position="546"/>
    </location>
</feature>
<dbReference type="GO" id="GO:0009976">
    <property type="term" value="F:tocopherol cyclase activity"/>
    <property type="evidence" value="ECO:0007669"/>
    <property type="project" value="InterPro"/>
</dbReference>
<protein>
    <submittedName>
        <fullName evidence="2">Uncharacterized protein</fullName>
    </submittedName>
</protein>
<accession>D8LQ64</accession>
<feature type="compositionally biased region" description="Polar residues" evidence="1">
    <location>
        <begin position="159"/>
        <end position="172"/>
    </location>
</feature>
<dbReference type="PANTHER" id="PTHR35309">
    <property type="match status" value="1"/>
</dbReference>
<reference evidence="2 3" key="1">
    <citation type="journal article" date="2010" name="Nature">
        <title>The Ectocarpus genome and the independent evolution of multicellularity in brown algae.</title>
        <authorList>
            <person name="Cock J.M."/>
            <person name="Sterck L."/>
            <person name="Rouze P."/>
            <person name="Scornet D."/>
            <person name="Allen A.E."/>
            <person name="Amoutzias G."/>
            <person name="Anthouard V."/>
            <person name="Artiguenave F."/>
            <person name="Aury J.M."/>
            <person name="Badger J.H."/>
            <person name="Beszteri B."/>
            <person name="Billiau K."/>
            <person name="Bonnet E."/>
            <person name="Bothwell J.H."/>
            <person name="Bowler C."/>
            <person name="Boyen C."/>
            <person name="Brownlee C."/>
            <person name="Carrano C.J."/>
            <person name="Charrier B."/>
            <person name="Cho G.Y."/>
            <person name="Coelho S.M."/>
            <person name="Collen J."/>
            <person name="Corre E."/>
            <person name="Da Silva C."/>
            <person name="Delage L."/>
            <person name="Delaroque N."/>
            <person name="Dittami S.M."/>
            <person name="Doulbeau S."/>
            <person name="Elias M."/>
            <person name="Farnham G."/>
            <person name="Gachon C.M."/>
            <person name="Gschloessl B."/>
            <person name="Heesch S."/>
            <person name="Jabbari K."/>
            <person name="Jubin C."/>
            <person name="Kawai H."/>
            <person name="Kimura K."/>
            <person name="Kloareg B."/>
            <person name="Kupper F.C."/>
            <person name="Lang D."/>
            <person name="Le Bail A."/>
            <person name="Leblanc C."/>
            <person name="Lerouge P."/>
            <person name="Lohr M."/>
            <person name="Lopez P.J."/>
            <person name="Martens C."/>
            <person name="Maumus F."/>
            <person name="Michel G."/>
            <person name="Miranda-Saavedra D."/>
            <person name="Morales J."/>
            <person name="Moreau H."/>
            <person name="Motomura T."/>
            <person name="Nagasato C."/>
            <person name="Napoli C.A."/>
            <person name="Nelson D.R."/>
            <person name="Nyvall-Collen P."/>
            <person name="Peters A.F."/>
            <person name="Pommier C."/>
            <person name="Potin P."/>
            <person name="Poulain J."/>
            <person name="Quesneville H."/>
            <person name="Read B."/>
            <person name="Rensing S.A."/>
            <person name="Ritter A."/>
            <person name="Rousvoal S."/>
            <person name="Samanta M."/>
            <person name="Samson G."/>
            <person name="Schroeder D.C."/>
            <person name="Segurens B."/>
            <person name="Strittmatter M."/>
            <person name="Tonon T."/>
            <person name="Tregear J.W."/>
            <person name="Valentin K."/>
            <person name="von Dassow P."/>
            <person name="Yamagishi T."/>
            <person name="Van de Peer Y."/>
            <person name="Wincker P."/>
        </authorList>
    </citation>
    <scope>NUCLEOTIDE SEQUENCE [LARGE SCALE GENOMIC DNA]</scope>
    <source>
        <strain evidence="3">Ec32 / CCAP1310/4</strain>
    </source>
</reference>
<organism evidence="2 3">
    <name type="scientific">Ectocarpus siliculosus</name>
    <name type="common">Brown alga</name>
    <name type="synonym">Conferva siliculosa</name>
    <dbReference type="NCBI Taxonomy" id="2880"/>
    <lineage>
        <taxon>Eukaryota</taxon>
        <taxon>Sar</taxon>
        <taxon>Stramenopiles</taxon>
        <taxon>Ochrophyta</taxon>
        <taxon>PX clade</taxon>
        <taxon>Phaeophyceae</taxon>
        <taxon>Ectocarpales</taxon>
        <taxon>Ectocarpaceae</taxon>
        <taxon>Ectocarpus</taxon>
    </lineage>
</organism>
<feature type="compositionally biased region" description="Gly residues" evidence="1">
    <location>
        <begin position="91"/>
        <end position="100"/>
    </location>
</feature>
<evidence type="ECO:0000313" key="2">
    <source>
        <dbReference type="EMBL" id="CBN77444.1"/>
    </source>
</evidence>
<gene>
    <name evidence="2" type="ORF">Esi_0059_0061</name>
</gene>
<feature type="compositionally biased region" description="Acidic residues" evidence="1">
    <location>
        <begin position="131"/>
        <end position="140"/>
    </location>
</feature>
<evidence type="ECO:0000313" key="3">
    <source>
        <dbReference type="Proteomes" id="UP000002630"/>
    </source>
</evidence>
<evidence type="ECO:0000256" key="1">
    <source>
        <dbReference type="SAM" id="MobiDB-lite"/>
    </source>
</evidence>
<dbReference type="InParanoid" id="D8LQ64"/>
<keyword evidence="3" id="KW-1185">Reference proteome</keyword>
<feature type="compositionally biased region" description="Acidic residues" evidence="1">
    <location>
        <begin position="190"/>
        <end position="219"/>
    </location>
</feature>
<feature type="region of interest" description="Disordered" evidence="1">
    <location>
        <begin position="131"/>
        <end position="372"/>
    </location>
</feature>
<feature type="compositionally biased region" description="Basic and acidic residues" evidence="1">
    <location>
        <begin position="358"/>
        <end position="368"/>
    </location>
</feature>
<feature type="region of interest" description="Disordered" evidence="1">
    <location>
        <begin position="68"/>
        <end position="107"/>
    </location>
</feature>
<sequence>MNMYPYFMFQTTPRLPDRCLEIATRPLRLVDHEQRLSFAVIIGSFRGHGGKELDQHYVSLSYLHEPKGGLLPAEEENDPEEEPTATEDVDIGGGWGGGEGESAQARSSEIAKRFSKWIRAQRLAVLREFGAEEEESDGGLEDPGALTKGESGAGAVQGEDQSPETGENSAEPTTGTDGDDGATAGREEREEPFDDTLPEEESEGQGQGDEEVGEAETTPETETAPDREQDIADQGNDEDEAESDGLESRDWLEGDGGGELMNAVRKRQAGRSPLLRASDREATAARDVGMVETGRTAVDAIDPGPAANEGPTDSAPEAEDSGVGADEPVVQRSSPSQELPSKLSGGGGSGGASLKHVTPHDEATERTHTFHAFPPADTVTILCRGEPVNGVPNLRDDPSFTWEADGIGSFAVDGDKGRLSFQLPELSVAASFRYRQPWSEERPNSAGPEGWLQRTGLLPLHYFVQSMGSEAGYSLKATGAPRAVVGRGSIHMEANYGESFPTGWVWAQGCSATKGLCGNVFRDGELTNPDGGSAQEASAGRRAAGGKADGLGGSKKDSATPRFVLTGGRFVIGPITTTSFVLAFRSERHNWNFRTTDLDRIVVTASRKDHRLTLVAKSWGDNRVLKADIRAPEGSFGSAIYVPTPEGFSNAPGCVESYAATARFRLYTKGDKLEGDGVTRPLVLREEVEFKLAALEFGGEYQDT</sequence>
<dbReference type="InterPro" id="IPR025893">
    <property type="entry name" value="Tocopherol_cyclase"/>
</dbReference>
<dbReference type="PANTHER" id="PTHR35309:SF4">
    <property type="entry name" value="TOCOPHEROL CYCLASE"/>
    <property type="match status" value="1"/>
</dbReference>
<proteinExistence type="predicted"/>
<feature type="region of interest" description="Disordered" evidence="1">
    <location>
        <begin position="528"/>
        <end position="555"/>
    </location>
</feature>
<dbReference type="EMBL" id="FN648807">
    <property type="protein sequence ID" value="CBN77444.1"/>
    <property type="molecule type" value="Genomic_DNA"/>
</dbReference>
<dbReference type="AlphaFoldDB" id="D8LQ64"/>
<feature type="compositionally biased region" description="Acidic residues" evidence="1">
    <location>
        <begin position="73"/>
        <end position="90"/>
    </location>
</feature>
<name>D8LQ64_ECTSI</name>
<dbReference type="Proteomes" id="UP000002630">
    <property type="component" value="Linkage Group LG27"/>
</dbReference>
<feature type="compositionally biased region" description="Acidic residues" evidence="1">
    <location>
        <begin position="235"/>
        <end position="245"/>
    </location>
</feature>